<dbReference type="EMBL" id="QSQT01000003">
    <property type="protein sequence ID" value="RGK57813.1"/>
    <property type="molecule type" value="Genomic_DNA"/>
</dbReference>
<protein>
    <submittedName>
        <fullName evidence="2">Uncharacterized protein</fullName>
    </submittedName>
</protein>
<evidence type="ECO:0000256" key="1">
    <source>
        <dbReference type="SAM" id="Phobius"/>
    </source>
</evidence>
<feature type="transmembrane region" description="Helical" evidence="1">
    <location>
        <begin position="57"/>
        <end position="78"/>
    </location>
</feature>
<reference evidence="2 3" key="1">
    <citation type="submission" date="2018-08" db="EMBL/GenBank/DDBJ databases">
        <title>A genome reference for cultivated species of the human gut microbiota.</title>
        <authorList>
            <person name="Zou Y."/>
            <person name="Xue W."/>
            <person name="Luo G."/>
        </authorList>
    </citation>
    <scope>NUCLEOTIDE SEQUENCE [LARGE SCALE GENOMIC DNA]</scope>
    <source>
        <strain evidence="2 3">TF10-3AC</strain>
    </source>
</reference>
<comment type="caution">
    <text evidence="2">The sequence shown here is derived from an EMBL/GenBank/DDBJ whole genome shotgun (WGS) entry which is preliminary data.</text>
</comment>
<feature type="transmembrane region" description="Helical" evidence="1">
    <location>
        <begin position="112"/>
        <end position="128"/>
    </location>
</feature>
<accession>A0A3E4N718</accession>
<name>A0A3E4N718_9BACT</name>
<keyword evidence="1" id="KW-0472">Membrane</keyword>
<dbReference type="AlphaFoldDB" id="A0A3E4N718"/>
<keyword evidence="1" id="KW-0812">Transmembrane</keyword>
<organism evidence="2 3">
    <name type="scientific">Phocaeicola plebeius</name>
    <dbReference type="NCBI Taxonomy" id="310297"/>
    <lineage>
        <taxon>Bacteria</taxon>
        <taxon>Pseudomonadati</taxon>
        <taxon>Bacteroidota</taxon>
        <taxon>Bacteroidia</taxon>
        <taxon>Bacteroidales</taxon>
        <taxon>Bacteroidaceae</taxon>
        <taxon>Phocaeicola</taxon>
    </lineage>
</organism>
<keyword evidence="1" id="KW-1133">Transmembrane helix</keyword>
<keyword evidence="3" id="KW-1185">Reference proteome</keyword>
<proteinExistence type="predicted"/>
<gene>
    <name evidence="2" type="ORF">DXD04_03025</name>
</gene>
<dbReference type="Proteomes" id="UP000260862">
    <property type="component" value="Unassembled WGS sequence"/>
</dbReference>
<evidence type="ECO:0000313" key="2">
    <source>
        <dbReference type="EMBL" id="RGK57813.1"/>
    </source>
</evidence>
<feature type="transmembrane region" description="Helical" evidence="1">
    <location>
        <begin position="85"/>
        <end position="106"/>
    </location>
</feature>
<sequence length="129" mass="14675">MPFLKADLYKALETKVVLSRPNINFLKWMLMKTEPTFISNESLKKQPVNQPASHYRVISLIKLTFYIAVLIGFCWLLSCIITKEVVIAIGLLIGFILISSIMRFAFSVILTIVKWIAIAAIILLLLCFI</sequence>
<evidence type="ECO:0000313" key="3">
    <source>
        <dbReference type="Proteomes" id="UP000260862"/>
    </source>
</evidence>